<evidence type="ECO:0000313" key="3">
    <source>
        <dbReference type="Proteomes" id="UP000314294"/>
    </source>
</evidence>
<dbReference type="Proteomes" id="UP000314294">
    <property type="component" value="Unassembled WGS sequence"/>
</dbReference>
<sequence>MIGPGRAAPLFRTHGSAYVLNPSSARRRPASAGGDARRSSRSSPSKHVFVFREIRPEEEEPSTGPTAEEAPGAEGRSARRPVDVLVRTHENHRLHSEHHLKCKDAARISMSWCYGYAGGSYDTETPKHRNMKT</sequence>
<comment type="caution">
    <text evidence="2">The sequence shown here is derived from an EMBL/GenBank/DDBJ whole genome shotgun (WGS) entry which is preliminary data.</text>
</comment>
<keyword evidence="3" id="KW-1185">Reference proteome</keyword>
<accession>A0A4Z2FLN7</accession>
<gene>
    <name evidence="2" type="ORF">EYF80_048652</name>
</gene>
<evidence type="ECO:0000313" key="2">
    <source>
        <dbReference type="EMBL" id="TNN41192.1"/>
    </source>
</evidence>
<feature type="region of interest" description="Disordered" evidence="1">
    <location>
        <begin position="1"/>
        <end position="82"/>
    </location>
</feature>
<proteinExistence type="predicted"/>
<dbReference type="EMBL" id="SRLO01001128">
    <property type="protein sequence ID" value="TNN41192.1"/>
    <property type="molecule type" value="Genomic_DNA"/>
</dbReference>
<reference evidence="2 3" key="1">
    <citation type="submission" date="2019-03" db="EMBL/GenBank/DDBJ databases">
        <title>First draft genome of Liparis tanakae, snailfish: a comprehensive survey of snailfish specific genes.</title>
        <authorList>
            <person name="Kim W."/>
            <person name="Song I."/>
            <person name="Jeong J.-H."/>
            <person name="Kim D."/>
            <person name="Kim S."/>
            <person name="Ryu S."/>
            <person name="Song J.Y."/>
            <person name="Lee S.K."/>
        </authorList>
    </citation>
    <scope>NUCLEOTIDE SEQUENCE [LARGE SCALE GENOMIC DNA]</scope>
    <source>
        <tissue evidence="2">Muscle</tissue>
    </source>
</reference>
<protein>
    <submittedName>
        <fullName evidence="2">Uncharacterized protein</fullName>
    </submittedName>
</protein>
<evidence type="ECO:0000256" key="1">
    <source>
        <dbReference type="SAM" id="MobiDB-lite"/>
    </source>
</evidence>
<name>A0A4Z2FLN7_9TELE</name>
<organism evidence="2 3">
    <name type="scientific">Liparis tanakae</name>
    <name type="common">Tanaka's snailfish</name>
    <dbReference type="NCBI Taxonomy" id="230148"/>
    <lineage>
        <taxon>Eukaryota</taxon>
        <taxon>Metazoa</taxon>
        <taxon>Chordata</taxon>
        <taxon>Craniata</taxon>
        <taxon>Vertebrata</taxon>
        <taxon>Euteleostomi</taxon>
        <taxon>Actinopterygii</taxon>
        <taxon>Neopterygii</taxon>
        <taxon>Teleostei</taxon>
        <taxon>Neoteleostei</taxon>
        <taxon>Acanthomorphata</taxon>
        <taxon>Eupercaria</taxon>
        <taxon>Perciformes</taxon>
        <taxon>Cottioidei</taxon>
        <taxon>Cottales</taxon>
        <taxon>Liparidae</taxon>
        <taxon>Liparis</taxon>
    </lineage>
</organism>
<dbReference type="AlphaFoldDB" id="A0A4Z2FLN7"/>